<dbReference type="AlphaFoldDB" id="A0A931A6P2"/>
<comment type="caution">
    <text evidence="1">The sequence shown here is derived from an EMBL/GenBank/DDBJ whole genome shotgun (WGS) entry which is preliminary data.</text>
</comment>
<organism evidence="1 2">
    <name type="scientific">Nonomuraea cypriaca</name>
    <dbReference type="NCBI Taxonomy" id="1187855"/>
    <lineage>
        <taxon>Bacteria</taxon>
        <taxon>Bacillati</taxon>
        <taxon>Actinomycetota</taxon>
        <taxon>Actinomycetes</taxon>
        <taxon>Streptosporangiales</taxon>
        <taxon>Streptosporangiaceae</taxon>
        <taxon>Nonomuraea</taxon>
    </lineage>
</organism>
<dbReference type="EMBL" id="JADOGI010000017">
    <property type="protein sequence ID" value="MBF8185694.1"/>
    <property type="molecule type" value="Genomic_DNA"/>
</dbReference>
<dbReference type="Proteomes" id="UP000605361">
    <property type="component" value="Unassembled WGS sequence"/>
</dbReference>
<proteinExistence type="predicted"/>
<accession>A0A931A6P2</accession>
<dbReference type="RefSeq" id="WP_195894678.1">
    <property type="nucleotide sequence ID" value="NZ_JADOGI010000017.1"/>
</dbReference>
<name>A0A931A6P2_9ACTN</name>
<reference evidence="1" key="1">
    <citation type="submission" date="2020-11" db="EMBL/GenBank/DDBJ databases">
        <title>Whole-genome analyses of Nonomuraea sp. K274.</title>
        <authorList>
            <person name="Veyisoglu A."/>
        </authorList>
    </citation>
    <scope>NUCLEOTIDE SEQUENCE</scope>
    <source>
        <strain evidence="1">K274</strain>
    </source>
</reference>
<keyword evidence="2" id="KW-1185">Reference proteome</keyword>
<evidence type="ECO:0000313" key="1">
    <source>
        <dbReference type="EMBL" id="MBF8185694.1"/>
    </source>
</evidence>
<protein>
    <submittedName>
        <fullName evidence="1">Uncharacterized protein</fullName>
    </submittedName>
</protein>
<gene>
    <name evidence="1" type="ORF">ITP53_08070</name>
</gene>
<evidence type="ECO:0000313" key="2">
    <source>
        <dbReference type="Proteomes" id="UP000605361"/>
    </source>
</evidence>
<sequence length="136" mass="14704">MTRKLIETPQISQAREPIHHKVAAAHEKALSEIRALLAARGIHSCVVEWLKLTLHSGDFAASASSSLERYEPELLVFVPQGRRVATVRVVSRSGAYVVEVAQVGEGGAVTPDQWHTVPSGDPEQVAVLIPGYLSSM</sequence>